<dbReference type="InterPro" id="IPR051455">
    <property type="entry name" value="Bact_solute-bind_prot3"/>
</dbReference>
<organism evidence="6 7">
    <name type="scientific">Longimycelium tulufanense</name>
    <dbReference type="NCBI Taxonomy" id="907463"/>
    <lineage>
        <taxon>Bacteria</taxon>
        <taxon>Bacillati</taxon>
        <taxon>Actinomycetota</taxon>
        <taxon>Actinomycetes</taxon>
        <taxon>Pseudonocardiales</taxon>
        <taxon>Pseudonocardiaceae</taxon>
        <taxon>Longimycelium</taxon>
    </lineage>
</organism>
<dbReference type="AlphaFoldDB" id="A0A8J3CFE8"/>
<evidence type="ECO:0000256" key="2">
    <source>
        <dbReference type="ARBA" id="ARBA00022448"/>
    </source>
</evidence>
<feature type="domain" description="Solute-binding protein family 3/N-terminal" evidence="5">
    <location>
        <begin position="131"/>
        <end position="363"/>
    </location>
</feature>
<accession>A0A8J3CFE8</accession>
<keyword evidence="7" id="KW-1185">Reference proteome</keyword>
<comment type="caution">
    <text evidence="6">The sequence shown here is derived from an EMBL/GenBank/DDBJ whole genome shotgun (WGS) entry which is preliminary data.</text>
</comment>
<reference evidence="6" key="1">
    <citation type="journal article" date="2014" name="Int. J. Syst. Evol. Microbiol.">
        <title>Complete genome sequence of Corynebacterium casei LMG S-19264T (=DSM 44701T), isolated from a smear-ripened cheese.</title>
        <authorList>
            <consortium name="US DOE Joint Genome Institute (JGI-PGF)"/>
            <person name="Walter F."/>
            <person name="Albersmeier A."/>
            <person name="Kalinowski J."/>
            <person name="Ruckert C."/>
        </authorList>
    </citation>
    <scope>NUCLEOTIDE SEQUENCE</scope>
    <source>
        <strain evidence="6">CGMCC 4.5737</strain>
    </source>
</reference>
<dbReference type="GO" id="GO:0030288">
    <property type="term" value="C:outer membrane-bounded periplasmic space"/>
    <property type="evidence" value="ECO:0007669"/>
    <property type="project" value="TreeGrafter"/>
</dbReference>
<dbReference type="SMART" id="SM00062">
    <property type="entry name" value="PBPb"/>
    <property type="match status" value="1"/>
</dbReference>
<reference evidence="6" key="2">
    <citation type="submission" date="2020-09" db="EMBL/GenBank/DDBJ databases">
        <authorList>
            <person name="Sun Q."/>
            <person name="Zhou Y."/>
        </authorList>
    </citation>
    <scope>NUCLEOTIDE SEQUENCE</scope>
    <source>
        <strain evidence="6">CGMCC 4.5737</strain>
    </source>
</reference>
<dbReference type="SUPFAM" id="SSF53850">
    <property type="entry name" value="Periplasmic binding protein-like II"/>
    <property type="match status" value="1"/>
</dbReference>
<keyword evidence="2" id="KW-0813">Transport</keyword>
<dbReference type="GO" id="GO:0005576">
    <property type="term" value="C:extracellular region"/>
    <property type="evidence" value="ECO:0007669"/>
    <property type="project" value="TreeGrafter"/>
</dbReference>
<feature type="transmembrane region" description="Helical" evidence="4">
    <location>
        <begin position="53"/>
        <end position="73"/>
    </location>
</feature>
<keyword evidence="4" id="KW-0812">Transmembrane</keyword>
<keyword evidence="4" id="KW-1133">Transmembrane helix</keyword>
<feature type="transmembrane region" description="Helical" evidence="4">
    <location>
        <begin position="93"/>
        <end position="114"/>
    </location>
</feature>
<proteinExistence type="inferred from homology"/>
<sequence>MNVGRDDLTPPESKVSPSRGQFRRELIWVGPALLATAIVTAFLILLPDGASELAAIFGVAIAAVGLIVAILPIRLSLSGDPDAQPGSRRWRLWVPWTAAGIVVPAVLIASFWVIPQLGDGEPDPSEYLKGRVAIGINGKIPGWSMQDGKSSFSGFDVELGKFLGTELGFEPHFVTMDPGQRDEALPDRKTGRQGTVKLVISNYSITDKRKEIVDFSGPYFYDRAGLLVSWNKAQSRLGERKVICMTRGTTAIDLSDILMLAELESESNDPNLDKCMQRLFNRKDPVIGVMTDHVILDAYRGSEPSKYSDLDLLEIKPGLAGVEKYGIGLPNHSPNLCKKINAALDKFINQHWNDFFYQELKKLGIGREDHRPGSVDYDNCEE</sequence>
<dbReference type="PANTHER" id="PTHR30085">
    <property type="entry name" value="AMINO ACID ABC TRANSPORTER PERMEASE"/>
    <property type="match status" value="1"/>
</dbReference>
<evidence type="ECO:0000256" key="4">
    <source>
        <dbReference type="SAM" id="Phobius"/>
    </source>
</evidence>
<dbReference type="Gene3D" id="3.40.190.10">
    <property type="entry name" value="Periplasmic binding protein-like II"/>
    <property type="match status" value="2"/>
</dbReference>
<evidence type="ECO:0000313" key="7">
    <source>
        <dbReference type="Proteomes" id="UP000637578"/>
    </source>
</evidence>
<evidence type="ECO:0000313" key="6">
    <source>
        <dbReference type="EMBL" id="GGM59285.1"/>
    </source>
</evidence>
<evidence type="ECO:0000259" key="5">
    <source>
        <dbReference type="SMART" id="SM00062"/>
    </source>
</evidence>
<dbReference type="Proteomes" id="UP000637578">
    <property type="component" value="Unassembled WGS sequence"/>
</dbReference>
<evidence type="ECO:0000256" key="1">
    <source>
        <dbReference type="ARBA" id="ARBA00010333"/>
    </source>
</evidence>
<name>A0A8J3CFE8_9PSEU</name>
<keyword evidence="3" id="KW-0732">Signal</keyword>
<dbReference type="InterPro" id="IPR001638">
    <property type="entry name" value="Solute-binding_3/MltF_N"/>
</dbReference>
<dbReference type="Pfam" id="PF00497">
    <property type="entry name" value="SBP_bac_3"/>
    <property type="match status" value="1"/>
</dbReference>
<comment type="similarity">
    <text evidence="1">Belongs to the bacterial solute-binding protein 3 family.</text>
</comment>
<protein>
    <recommendedName>
        <fullName evidence="5">Solute-binding protein family 3/N-terminal domain-containing protein</fullName>
    </recommendedName>
</protein>
<dbReference type="EMBL" id="BMMK01000014">
    <property type="protein sequence ID" value="GGM59285.1"/>
    <property type="molecule type" value="Genomic_DNA"/>
</dbReference>
<dbReference type="GO" id="GO:0006865">
    <property type="term" value="P:amino acid transport"/>
    <property type="evidence" value="ECO:0007669"/>
    <property type="project" value="TreeGrafter"/>
</dbReference>
<gene>
    <name evidence="6" type="ORF">GCM10012275_33060</name>
</gene>
<evidence type="ECO:0000256" key="3">
    <source>
        <dbReference type="ARBA" id="ARBA00022729"/>
    </source>
</evidence>
<feature type="transmembrane region" description="Helical" evidence="4">
    <location>
        <begin position="26"/>
        <end position="47"/>
    </location>
</feature>
<dbReference type="PANTHER" id="PTHR30085:SF6">
    <property type="entry name" value="ABC TRANSPORTER GLUTAMINE-BINDING PROTEIN GLNH"/>
    <property type="match status" value="1"/>
</dbReference>
<keyword evidence="4" id="KW-0472">Membrane</keyword>